<name>A0A096Y6R9_9EUKA</name>
<sequence>MNSANEFLKKFKPIFAVFGTVTTAIALFIWQEHDSRRIEIKCMELEQIDKLKRLEVEIAQKKLIDEEKTRELTTKIHEDNMKLQYLQLAIEKEKLEMAISKQS</sequence>
<accession>A0A096Y6R9</accession>
<keyword evidence="2" id="KW-0496">Mitochondrion</keyword>
<reference evidence="2" key="1">
    <citation type="journal article" date="2014" name="Genome Biol. Evol.">
        <title>The mitochondrial genomes of the glaucophytes Gloeochaete wittrockiana and Cyanoptyche gloeocystis: multilocus phylogenetics suggests a monophyletic archaeplastida.</title>
        <authorList>
            <person name="Jackson C."/>
            <person name="Reyes-Prieto A."/>
        </authorList>
    </citation>
    <scope>NUCLEOTIDE SEQUENCE</scope>
    <source>
        <strain evidence="2">SAG 46.84</strain>
    </source>
</reference>
<keyword evidence="1" id="KW-0472">Membrane</keyword>
<protein>
    <submittedName>
        <fullName evidence="2">Uncharacterized protein</fullName>
    </submittedName>
</protein>
<geneLocation type="mitochondrion" evidence="2"/>
<proteinExistence type="predicted"/>
<keyword evidence="1" id="KW-1133">Transmembrane helix</keyword>
<reference evidence="2" key="2">
    <citation type="submission" date="2014-05" db="EMBL/GenBank/DDBJ databases">
        <authorList>
            <person name="Jackson C.J."/>
            <person name="Reyes-Prieto A."/>
        </authorList>
    </citation>
    <scope>NUCLEOTIDE SEQUENCE</scope>
    <source>
        <strain evidence="2">SAG 46.84</strain>
    </source>
</reference>
<evidence type="ECO:0000313" key="2">
    <source>
        <dbReference type="EMBL" id="AIM52012.1"/>
    </source>
</evidence>
<keyword evidence="1" id="KW-0812">Transmembrane</keyword>
<dbReference type="AlphaFoldDB" id="A0A096Y6R9"/>
<evidence type="ECO:0000256" key="1">
    <source>
        <dbReference type="SAM" id="Phobius"/>
    </source>
</evidence>
<feature type="transmembrane region" description="Helical" evidence="1">
    <location>
        <begin position="12"/>
        <end position="30"/>
    </location>
</feature>
<gene>
    <name evidence="2" type="primary">orfB</name>
</gene>
<organism evidence="2">
    <name type="scientific">Gloeochaete wittrockiana</name>
    <dbReference type="NCBI Taxonomy" id="38269"/>
    <lineage>
        <taxon>Eukaryota</taxon>
        <taxon>Glaucocystophyceae</taxon>
        <taxon>Gloeochaetales</taxon>
        <taxon>Gloeochaetaceae</taxon>
        <taxon>Gloeochaete</taxon>
    </lineage>
</organism>
<dbReference type="EMBL" id="KJ867410">
    <property type="protein sequence ID" value="AIM52012.1"/>
    <property type="molecule type" value="Genomic_DNA"/>
</dbReference>